<evidence type="ECO:0000256" key="1">
    <source>
        <dbReference type="SAM" id="Phobius"/>
    </source>
</evidence>
<feature type="transmembrane region" description="Helical" evidence="1">
    <location>
        <begin position="315"/>
        <end position="335"/>
    </location>
</feature>
<dbReference type="GO" id="GO:0005886">
    <property type="term" value="C:plasma membrane"/>
    <property type="evidence" value="ECO:0007669"/>
    <property type="project" value="TreeGrafter"/>
</dbReference>
<keyword evidence="4" id="KW-1185">Reference proteome</keyword>
<dbReference type="InterPro" id="IPR011415">
    <property type="entry name" value="SpmA_SpmB"/>
</dbReference>
<feature type="domain" description="Nucleoside transporter/FeoB GTPase Gate" evidence="2">
    <location>
        <begin position="90"/>
        <end position="197"/>
    </location>
</feature>
<gene>
    <name evidence="3" type="ORF">Metal_0738</name>
</gene>
<name>H8GQB3_METAL</name>
<dbReference type="eggNOG" id="COG0700">
    <property type="taxonomic scope" value="Bacteria"/>
</dbReference>
<dbReference type="PIRSF" id="PIRSF036542">
    <property type="entry name" value="SpmA_SpmB"/>
    <property type="match status" value="1"/>
</dbReference>
<dbReference type="Pfam" id="PF07670">
    <property type="entry name" value="Gate"/>
    <property type="match status" value="2"/>
</dbReference>
<dbReference type="InterPro" id="IPR011642">
    <property type="entry name" value="Gate_dom"/>
</dbReference>
<feature type="transmembrane region" description="Helical" evidence="1">
    <location>
        <begin position="180"/>
        <end position="200"/>
    </location>
</feature>
<feature type="transmembrane region" description="Helical" evidence="1">
    <location>
        <begin position="244"/>
        <end position="263"/>
    </location>
</feature>
<feature type="transmembrane region" description="Helical" evidence="1">
    <location>
        <begin position="391"/>
        <end position="414"/>
    </location>
</feature>
<feature type="transmembrane region" description="Helical" evidence="1">
    <location>
        <begin position="41"/>
        <end position="63"/>
    </location>
</feature>
<dbReference type="AlphaFoldDB" id="H8GQB3"/>
<feature type="transmembrane region" description="Helical" evidence="1">
    <location>
        <begin position="212"/>
        <end position="232"/>
    </location>
</feature>
<evidence type="ECO:0000259" key="2">
    <source>
        <dbReference type="Pfam" id="PF07670"/>
    </source>
</evidence>
<evidence type="ECO:0000313" key="4">
    <source>
        <dbReference type="Proteomes" id="UP000005090"/>
    </source>
</evidence>
<dbReference type="PANTHER" id="PTHR35793:SF2">
    <property type="entry name" value="INNER MEMBRANE PROTEIN YJIG"/>
    <property type="match status" value="1"/>
</dbReference>
<accession>H8GQB3</accession>
<feature type="transmembrane region" description="Helical" evidence="1">
    <location>
        <begin position="83"/>
        <end position="101"/>
    </location>
</feature>
<dbReference type="Proteomes" id="UP000005090">
    <property type="component" value="Chromosome"/>
</dbReference>
<organism evidence="3 4">
    <name type="scientific">Methylomicrobium album BG8</name>
    <dbReference type="NCBI Taxonomy" id="686340"/>
    <lineage>
        <taxon>Bacteria</taxon>
        <taxon>Pseudomonadati</taxon>
        <taxon>Pseudomonadota</taxon>
        <taxon>Gammaproteobacteria</taxon>
        <taxon>Methylococcales</taxon>
        <taxon>Methylococcaceae</taxon>
        <taxon>Methylomicrobium</taxon>
    </lineage>
</organism>
<feature type="transmembrane region" description="Helical" evidence="1">
    <location>
        <begin position="426"/>
        <end position="448"/>
    </location>
</feature>
<keyword evidence="1" id="KW-0472">Membrane</keyword>
<dbReference type="STRING" id="686340.Metal_0738"/>
<dbReference type="HOGENOM" id="CLU_037414_0_0_6"/>
<reference evidence="3 4" key="1">
    <citation type="journal article" date="2013" name="Genome Announc.">
        <title>Genome Sequence of the Obligate Gammaproteobacterial Methanotroph Methylomicrobium album Strain BG8.</title>
        <authorList>
            <person name="Kits K.D."/>
            <person name="Kalyuzhnaya M.G."/>
            <person name="Klotz M.G."/>
            <person name="Jetten M.S."/>
            <person name="Op den Camp H.J."/>
            <person name="Vuilleumier S."/>
            <person name="Bringel F."/>
            <person name="Dispirito A.A."/>
            <person name="Murrell J.C."/>
            <person name="Bruce D."/>
            <person name="Cheng J.F."/>
            <person name="Copeland A."/>
            <person name="Goodwin L."/>
            <person name="Hauser L."/>
            <person name="Lajus A."/>
            <person name="Land M.L."/>
            <person name="Lapidus A."/>
            <person name="Lucas S."/>
            <person name="Medigue C."/>
            <person name="Pitluck S."/>
            <person name="Woyke T."/>
            <person name="Zeytun A."/>
            <person name="Stein L.Y."/>
        </authorList>
    </citation>
    <scope>NUCLEOTIDE SEQUENCE [LARGE SCALE GENOMIC DNA]</scope>
    <source>
        <strain evidence="3 4">BG8</strain>
    </source>
</reference>
<dbReference type="InterPro" id="IPR052549">
    <property type="entry name" value="SpmB"/>
</dbReference>
<sequence>MRIHWTSPPLREFGISSPRLRHPAQPFFCLRGLSAKHKTMLLNLIWSGFFLIALLTAAVKLVFFGDTQIFAGIMAALFSQAKAAFEISLGLTGVLSLWLGIMRVGEKSGFVQLLTQGLTPLFSRLMPDIPKNHPALGAIVMNISANALGLDNAATPLGIKAMKELQTLNPNPETASNAQILFLVINTSSVTLFPVTIFTYRAQLGAANPTDVFIPILIATYFSTLAGLLAVAFMQKLNLFDKVVMAYLAGMTLLVGGLLAYFISLPQEAMLAQSALISNAVLFLLVVVFIADAFYKKVNAYEAFVEGAKEGFQTAITIIPYLVAMLAAIGVFRASGALDILNDGMRFLTRWFQVDSRFIDALPTALIKPFSGSGARALMIDTMKTLGADSFAGRLSCIIQGSTETTFYVLAVYFGAVGIKNIRHAAGCGIMADFAGVIASILIAYRFFG</sequence>
<protein>
    <submittedName>
        <fullName evidence="3">Putative membrane protein required for spore maturation</fullName>
    </submittedName>
</protein>
<evidence type="ECO:0000313" key="3">
    <source>
        <dbReference type="EMBL" id="EIC28572.1"/>
    </source>
</evidence>
<keyword evidence="1" id="KW-1133">Transmembrane helix</keyword>
<keyword evidence="1" id="KW-0812">Transmembrane</keyword>
<feature type="transmembrane region" description="Helical" evidence="1">
    <location>
        <begin position="275"/>
        <end position="295"/>
    </location>
</feature>
<dbReference type="EMBL" id="CM001475">
    <property type="protein sequence ID" value="EIC28572.1"/>
    <property type="molecule type" value="Genomic_DNA"/>
</dbReference>
<feature type="domain" description="Nucleoside transporter/FeoB GTPase Gate" evidence="2">
    <location>
        <begin position="316"/>
        <end position="420"/>
    </location>
</feature>
<dbReference type="PANTHER" id="PTHR35793">
    <property type="entry name" value="INNER MEMBRANE PROTEIN YJIG"/>
    <property type="match status" value="1"/>
</dbReference>
<proteinExistence type="predicted"/>
<dbReference type="eggNOG" id="COG2715">
    <property type="taxonomic scope" value="Bacteria"/>
</dbReference>